<reference evidence="2 3" key="1">
    <citation type="submission" date="2024-11" db="EMBL/GenBank/DDBJ databases">
        <title>Chromosome-level genome assembly of the freshwater bivalve Anodonta woodiana.</title>
        <authorList>
            <person name="Chen X."/>
        </authorList>
    </citation>
    <scope>NUCLEOTIDE SEQUENCE [LARGE SCALE GENOMIC DNA]</scope>
    <source>
        <strain evidence="2">MN2024</strain>
        <tissue evidence="2">Gills</tissue>
    </source>
</reference>
<evidence type="ECO:0000259" key="1">
    <source>
        <dbReference type="PROSITE" id="PS50209"/>
    </source>
</evidence>
<dbReference type="InterPro" id="IPR011029">
    <property type="entry name" value="DEATH-like_dom_sf"/>
</dbReference>
<feature type="domain" description="CARD" evidence="1">
    <location>
        <begin position="185"/>
        <end position="259"/>
    </location>
</feature>
<evidence type="ECO:0000313" key="2">
    <source>
        <dbReference type="EMBL" id="KAL3856904.1"/>
    </source>
</evidence>
<dbReference type="PANTHER" id="PTHR15034">
    <property type="entry name" value="DEATH DOMAIN-CONTAINING PROTEIN CRADD"/>
    <property type="match status" value="1"/>
</dbReference>
<dbReference type="EMBL" id="JBJQND010000013">
    <property type="protein sequence ID" value="KAL3856904.1"/>
    <property type="molecule type" value="Genomic_DNA"/>
</dbReference>
<proteinExistence type="predicted"/>
<dbReference type="Gene3D" id="1.10.533.10">
    <property type="entry name" value="Death Domain, Fas"/>
    <property type="match status" value="3"/>
</dbReference>
<dbReference type="PANTHER" id="PTHR15034:SF5">
    <property type="entry name" value="DEATH DOMAIN-CONTAINING PROTEIN CRADD"/>
    <property type="match status" value="1"/>
</dbReference>
<protein>
    <recommendedName>
        <fullName evidence="1">CARD domain-containing protein</fullName>
    </recommendedName>
</protein>
<dbReference type="InterPro" id="IPR001315">
    <property type="entry name" value="CARD"/>
</dbReference>
<sequence>MAKRGVAEGNWPGEQDTTSEKTRKLIDWLMTKSKSLYTKFKEFLEESGQSSITEKLEREERKQNEEIFTVTSYQRVLKNCYSWLVKILVFGDLEDFMIKKDFIDIVKIRDIKEQVTTSEKTKMLIDCLLKMGQSAYEKFKECLEESGQLLIIEILEAEEKQQNDEKFILSITSHQRILQICLPWLVENLDFDRLMDFIMKKDFIDKVKIRDIKEQVTTSDKIRKLIDWLMTKPKSFYKNFKECVKESGQSSITEKLEGEERKQNEEIFTG</sequence>
<dbReference type="SUPFAM" id="SSF47986">
    <property type="entry name" value="DEATH domain"/>
    <property type="match status" value="3"/>
</dbReference>
<keyword evidence="3" id="KW-1185">Reference proteome</keyword>
<name>A0ABD3V5M2_SINWO</name>
<dbReference type="InterPro" id="IPR037939">
    <property type="entry name" value="CRADD"/>
</dbReference>
<dbReference type="AlphaFoldDB" id="A0ABD3V5M2"/>
<gene>
    <name evidence="2" type="ORF">ACJMK2_011610</name>
</gene>
<dbReference type="PROSITE" id="PS50209">
    <property type="entry name" value="CARD"/>
    <property type="match status" value="2"/>
</dbReference>
<accession>A0ABD3V5M2</accession>
<comment type="caution">
    <text evidence="2">The sequence shown here is derived from an EMBL/GenBank/DDBJ whole genome shotgun (WGS) entry which is preliminary data.</text>
</comment>
<evidence type="ECO:0000313" key="3">
    <source>
        <dbReference type="Proteomes" id="UP001634394"/>
    </source>
</evidence>
<dbReference type="Pfam" id="PF00619">
    <property type="entry name" value="CARD"/>
    <property type="match status" value="1"/>
</dbReference>
<organism evidence="2 3">
    <name type="scientific">Sinanodonta woodiana</name>
    <name type="common">Chinese pond mussel</name>
    <name type="synonym">Anodonta woodiana</name>
    <dbReference type="NCBI Taxonomy" id="1069815"/>
    <lineage>
        <taxon>Eukaryota</taxon>
        <taxon>Metazoa</taxon>
        <taxon>Spiralia</taxon>
        <taxon>Lophotrochozoa</taxon>
        <taxon>Mollusca</taxon>
        <taxon>Bivalvia</taxon>
        <taxon>Autobranchia</taxon>
        <taxon>Heteroconchia</taxon>
        <taxon>Palaeoheterodonta</taxon>
        <taxon>Unionida</taxon>
        <taxon>Unionoidea</taxon>
        <taxon>Unionidae</taxon>
        <taxon>Unioninae</taxon>
        <taxon>Sinanodonta</taxon>
    </lineage>
</organism>
<dbReference type="CDD" id="cd01671">
    <property type="entry name" value="CARD"/>
    <property type="match status" value="2"/>
</dbReference>
<dbReference type="Proteomes" id="UP001634394">
    <property type="component" value="Unassembled WGS sequence"/>
</dbReference>
<feature type="domain" description="CARD" evidence="1">
    <location>
        <begin position="69"/>
        <end position="158"/>
    </location>
</feature>